<evidence type="ECO:0000313" key="2">
    <source>
        <dbReference type="EMBL" id="TWG01305.1"/>
    </source>
</evidence>
<dbReference type="Proteomes" id="UP000317940">
    <property type="component" value="Unassembled WGS sequence"/>
</dbReference>
<dbReference type="SUPFAM" id="SSF53474">
    <property type="entry name" value="alpha/beta-Hydrolases"/>
    <property type="match status" value="1"/>
</dbReference>
<dbReference type="InterPro" id="IPR002918">
    <property type="entry name" value="Lipase_EstA/Esterase_EstB"/>
</dbReference>
<dbReference type="PANTHER" id="PTHR32015:SF1">
    <property type="entry name" value="LIPASE"/>
    <property type="match status" value="1"/>
</dbReference>
<dbReference type="Pfam" id="PF01674">
    <property type="entry name" value="Lipase_2"/>
    <property type="match status" value="1"/>
</dbReference>
<name>A0A561UPL1_9ACTN</name>
<keyword evidence="2" id="KW-0378">Hydrolase</keyword>
<dbReference type="GO" id="GO:0016298">
    <property type="term" value="F:lipase activity"/>
    <property type="evidence" value="ECO:0007669"/>
    <property type="project" value="TreeGrafter"/>
</dbReference>
<feature type="chain" id="PRO_5021894822" evidence="1">
    <location>
        <begin position="28"/>
        <end position="313"/>
    </location>
</feature>
<organism evidence="2 3">
    <name type="scientific">Kitasatospora viridis</name>
    <dbReference type="NCBI Taxonomy" id="281105"/>
    <lineage>
        <taxon>Bacteria</taxon>
        <taxon>Bacillati</taxon>
        <taxon>Actinomycetota</taxon>
        <taxon>Actinomycetes</taxon>
        <taxon>Kitasatosporales</taxon>
        <taxon>Streptomycetaceae</taxon>
        <taxon>Kitasatospora</taxon>
    </lineage>
</organism>
<keyword evidence="1" id="KW-0732">Signal</keyword>
<reference evidence="2 3" key="1">
    <citation type="submission" date="2019-06" db="EMBL/GenBank/DDBJ databases">
        <title>Sequencing the genomes of 1000 actinobacteria strains.</title>
        <authorList>
            <person name="Klenk H.-P."/>
        </authorList>
    </citation>
    <scope>NUCLEOTIDE SEQUENCE [LARGE SCALE GENOMIC DNA]</scope>
    <source>
        <strain evidence="2 3">DSM 44826</strain>
    </source>
</reference>
<dbReference type="EMBL" id="VIWT01000001">
    <property type="protein sequence ID" value="TWG01305.1"/>
    <property type="molecule type" value="Genomic_DNA"/>
</dbReference>
<keyword evidence="3" id="KW-1185">Reference proteome</keyword>
<dbReference type="AlphaFoldDB" id="A0A561UPL1"/>
<evidence type="ECO:0000256" key="1">
    <source>
        <dbReference type="SAM" id="SignalP"/>
    </source>
</evidence>
<sequence length="313" mass="32070">MRLHHSLALAATAVAGLLAATAGPAAAADDYPIDYHASSGFVAGFTTPEQAPPGADDPACRPSAAHPDPVVLVHGTFENRNDNWRAAAPLLADHGYCVYTFNYGGGSDGAWIQGTGPIEDGAAALAGFVDQVLAHTGAAKVDLVGHSQGGMMPRYYLKNLGGAAKVDQLIGLAPSNQGTTLDGLTALGTQLGLLEPANAFLSTVGCPACVEQEIGSPFMTALNAGGETVPGVRYTVIATVDDEVVTPYTNAFLPAGPDVTDITVQDQCALDATEHVEIAYDPIALTDVLNALDPAHPQPIPCQVVLPITGPLT</sequence>
<dbReference type="OrthoDB" id="8871309at2"/>
<gene>
    <name evidence="2" type="ORF">FHX73_115197</name>
</gene>
<feature type="signal peptide" evidence="1">
    <location>
        <begin position="1"/>
        <end position="27"/>
    </location>
</feature>
<accession>A0A561UPL1</accession>
<protein>
    <submittedName>
        <fullName evidence="2">Triacylglycerol esterase/lipase EstA (Alpha/beta hydrolase family)</fullName>
    </submittedName>
</protein>
<dbReference type="InterPro" id="IPR029058">
    <property type="entry name" value="AB_hydrolase_fold"/>
</dbReference>
<evidence type="ECO:0000313" key="3">
    <source>
        <dbReference type="Proteomes" id="UP000317940"/>
    </source>
</evidence>
<dbReference type="RefSeq" id="WP_145907451.1">
    <property type="nucleotide sequence ID" value="NZ_BAAAMZ010000030.1"/>
</dbReference>
<proteinExistence type="predicted"/>
<dbReference type="PANTHER" id="PTHR32015">
    <property type="entry name" value="FASTING INDUCED LIPASE"/>
    <property type="match status" value="1"/>
</dbReference>
<comment type="caution">
    <text evidence="2">The sequence shown here is derived from an EMBL/GenBank/DDBJ whole genome shotgun (WGS) entry which is preliminary data.</text>
</comment>
<dbReference type="GO" id="GO:0016042">
    <property type="term" value="P:lipid catabolic process"/>
    <property type="evidence" value="ECO:0007669"/>
    <property type="project" value="InterPro"/>
</dbReference>
<dbReference type="Gene3D" id="3.40.50.1820">
    <property type="entry name" value="alpha/beta hydrolase"/>
    <property type="match status" value="1"/>
</dbReference>